<evidence type="ECO:0000259" key="1">
    <source>
        <dbReference type="PROSITE" id="PS51819"/>
    </source>
</evidence>
<protein>
    <recommendedName>
        <fullName evidence="1">VOC domain-containing protein</fullName>
    </recommendedName>
</protein>
<dbReference type="RefSeq" id="WP_183594378.1">
    <property type="nucleotide sequence ID" value="NZ_JACHWR010000003.1"/>
</dbReference>
<dbReference type="PROSITE" id="PS51819">
    <property type="entry name" value="VOC"/>
    <property type="match status" value="1"/>
</dbReference>
<proteinExistence type="predicted"/>
<evidence type="ECO:0000313" key="3">
    <source>
        <dbReference type="Proteomes" id="UP000589626"/>
    </source>
</evidence>
<comment type="caution">
    <text evidence="2">The sequence shown here is derived from an EMBL/GenBank/DDBJ whole genome shotgun (WGS) entry which is preliminary data.</text>
</comment>
<feature type="domain" description="VOC" evidence="1">
    <location>
        <begin position="4"/>
        <end position="133"/>
    </location>
</feature>
<accession>A0A7W4W098</accession>
<evidence type="ECO:0000313" key="2">
    <source>
        <dbReference type="EMBL" id="MBB3044517.1"/>
    </source>
</evidence>
<name>A0A7W4W098_9ACTN</name>
<organism evidence="2 3">
    <name type="scientific">Nocardioides soli</name>
    <dbReference type="NCBI Taxonomy" id="1036020"/>
    <lineage>
        <taxon>Bacteria</taxon>
        <taxon>Bacillati</taxon>
        <taxon>Actinomycetota</taxon>
        <taxon>Actinomycetes</taxon>
        <taxon>Propionibacteriales</taxon>
        <taxon>Nocardioidaceae</taxon>
        <taxon>Nocardioides</taxon>
    </lineage>
</organism>
<dbReference type="Pfam" id="PF00903">
    <property type="entry name" value="Glyoxalase"/>
    <property type="match status" value="1"/>
</dbReference>
<sequence length="152" mass="16357">MRHALSIVTLGVADVDRAVAFYEKFGWRRSEVSDPAMCTFVITPSTVLGLVPFALLTADAQLGTELEKAPSFGGFTLAVNGHSPADVDEIIEIARAAGATIHQEPGERDWGGYPGYSAYFLDLDGYPWEVAYAPFLDLDAEGRFVLPEGSSA</sequence>
<dbReference type="Gene3D" id="3.10.180.10">
    <property type="entry name" value="2,3-Dihydroxybiphenyl 1,2-Dioxygenase, domain 1"/>
    <property type="match status" value="1"/>
</dbReference>
<dbReference type="InterPro" id="IPR004360">
    <property type="entry name" value="Glyas_Fos-R_dOase_dom"/>
</dbReference>
<keyword evidence="3" id="KW-1185">Reference proteome</keyword>
<dbReference type="InterPro" id="IPR037523">
    <property type="entry name" value="VOC_core"/>
</dbReference>
<dbReference type="AlphaFoldDB" id="A0A7W4W098"/>
<dbReference type="PANTHER" id="PTHR36503:SF1">
    <property type="entry name" value="BLR2520 PROTEIN"/>
    <property type="match status" value="1"/>
</dbReference>
<dbReference type="InterPro" id="IPR029068">
    <property type="entry name" value="Glyas_Bleomycin-R_OHBP_Dase"/>
</dbReference>
<dbReference type="SUPFAM" id="SSF54593">
    <property type="entry name" value="Glyoxalase/Bleomycin resistance protein/Dihydroxybiphenyl dioxygenase"/>
    <property type="match status" value="1"/>
</dbReference>
<gene>
    <name evidence="2" type="ORF">FHU40_004354</name>
</gene>
<reference evidence="2 3" key="1">
    <citation type="submission" date="2020-08" db="EMBL/GenBank/DDBJ databases">
        <title>Sequencing the genomes of 1000 actinobacteria strains.</title>
        <authorList>
            <person name="Klenk H.-P."/>
        </authorList>
    </citation>
    <scope>NUCLEOTIDE SEQUENCE [LARGE SCALE GENOMIC DNA]</scope>
    <source>
        <strain evidence="2 3">DSM 105498</strain>
    </source>
</reference>
<dbReference type="Proteomes" id="UP000589626">
    <property type="component" value="Unassembled WGS sequence"/>
</dbReference>
<dbReference type="PANTHER" id="PTHR36503">
    <property type="entry name" value="BLR2520 PROTEIN"/>
    <property type="match status" value="1"/>
</dbReference>
<dbReference type="EMBL" id="JACHWR010000003">
    <property type="protein sequence ID" value="MBB3044517.1"/>
    <property type="molecule type" value="Genomic_DNA"/>
</dbReference>